<sequence length="69" mass="7638">MTTPSLINQASMIERQDVYSNHHDMEAGRGRVIKNLDAPVLKGFKINGFPDRLPRTFLPDTGEIVGGTL</sequence>
<gene>
    <name evidence="1" type="ORF">IFM60648_05700</name>
</gene>
<evidence type="ECO:0000313" key="2">
    <source>
        <dbReference type="Proteomes" id="UP000465220"/>
    </source>
</evidence>
<accession>A0ABQ1AEM3</accession>
<comment type="caution">
    <text evidence="1">The sequence shown here is derived from an EMBL/GenBank/DDBJ whole genome shotgun (WGS) entry which is preliminary data.</text>
</comment>
<protein>
    <submittedName>
        <fullName evidence="1">Uncharacterized protein</fullName>
    </submittedName>
</protein>
<dbReference type="Proteomes" id="UP000465220">
    <property type="component" value="Unassembled WGS sequence"/>
</dbReference>
<dbReference type="EMBL" id="BLKI01000031">
    <property type="protein sequence ID" value="GFF80296.1"/>
    <property type="molecule type" value="Genomic_DNA"/>
</dbReference>
<proteinExistence type="predicted"/>
<organism evidence="1 2">
    <name type="scientific">Aspergillus lentulus</name>
    <dbReference type="NCBI Taxonomy" id="293939"/>
    <lineage>
        <taxon>Eukaryota</taxon>
        <taxon>Fungi</taxon>
        <taxon>Dikarya</taxon>
        <taxon>Ascomycota</taxon>
        <taxon>Pezizomycotina</taxon>
        <taxon>Eurotiomycetes</taxon>
        <taxon>Eurotiomycetidae</taxon>
        <taxon>Eurotiales</taxon>
        <taxon>Aspergillaceae</taxon>
        <taxon>Aspergillus</taxon>
        <taxon>Aspergillus subgen. Fumigati</taxon>
    </lineage>
</organism>
<name>A0ABQ1AEM3_ASPLE</name>
<reference evidence="1 2" key="1">
    <citation type="submission" date="2020-01" db="EMBL/GenBank/DDBJ databases">
        <title>Draft genome sequence of Aspergillus lentulus IFM 60648.</title>
        <authorList>
            <person name="Takahashi H."/>
            <person name="Yaguchi T."/>
        </authorList>
    </citation>
    <scope>NUCLEOTIDE SEQUENCE [LARGE SCALE GENOMIC DNA]</scope>
    <source>
        <strain evidence="1 2">IFM 60648</strain>
    </source>
</reference>
<keyword evidence="2" id="KW-1185">Reference proteome</keyword>
<evidence type="ECO:0000313" key="1">
    <source>
        <dbReference type="EMBL" id="GFF80296.1"/>
    </source>
</evidence>